<dbReference type="GO" id="GO:0009231">
    <property type="term" value="P:riboflavin biosynthetic process"/>
    <property type="evidence" value="ECO:0007669"/>
    <property type="project" value="InterPro"/>
</dbReference>
<protein>
    <recommendedName>
        <fullName evidence="4">2,5-diamino-6-ribosylamino-4(3H)-pyrimidinone 5'-phosphate reductase</fullName>
        <ecNumber evidence="3">1.1.1.302</ecNumber>
    </recommendedName>
    <alternativeName>
        <fullName evidence="6">2,5-diamino-6-(5-phospho-D-ribosylamino)pyrimidin-4(3H)-one reductase</fullName>
    </alternativeName>
    <alternativeName>
        <fullName evidence="5">2,5-diamino-6-ribitylamino-4(3H)-pyrimidinone 5'-phosphate synthase</fullName>
    </alternativeName>
</protein>
<dbReference type="EMBL" id="JADGJD010000226">
    <property type="protein sequence ID" value="KAJ3053213.1"/>
    <property type="molecule type" value="Genomic_DNA"/>
</dbReference>
<sequence>MTARQSPVVTINPRVAEFTTSPTTEEVFAFYALPTGPLPPDRPYCWSNTISTLDGVTHFLETEKSVRQIGLQHIPRLSKHSKIDVRLLNGSWATADAVLITGQILRDEDDVLCCVNFEDLKKHRLEVLHKPTPQPLQIILTNSCNFDFTLRIFGQPGLDVLILTTREGHDIAQNKIANLSTPVTSNLQVLACESGPDGGVDFTKALKLLKSQFNITYLDISTGGTTIHNLIDLGLLDECRMTVANQLAGHVNTSSQVRPHAHPYDVKGLRFYAPETAPLVAWKGVRMAGEHFMFYRGVYEYRHLGN</sequence>
<evidence type="ECO:0000256" key="7">
    <source>
        <dbReference type="ARBA" id="ARBA00047550"/>
    </source>
</evidence>
<reference evidence="10" key="1">
    <citation type="submission" date="2020-05" db="EMBL/GenBank/DDBJ databases">
        <title>Phylogenomic resolution of chytrid fungi.</title>
        <authorList>
            <person name="Stajich J.E."/>
            <person name="Amses K."/>
            <person name="Simmons R."/>
            <person name="Seto K."/>
            <person name="Myers J."/>
            <person name="Bonds A."/>
            <person name="Quandt C.A."/>
            <person name="Barry K."/>
            <person name="Liu P."/>
            <person name="Grigoriev I."/>
            <person name="Longcore J.E."/>
            <person name="James T.Y."/>
        </authorList>
    </citation>
    <scope>NUCLEOTIDE SEQUENCE</scope>
    <source>
        <strain evidence="10">JEL0318</strain>
    </source>
</reference>
<evidence type="ECO:0000256" key="2">
    <source>
        <dbReference type="ARBA" id="ARBA00009723"/>
    </source>
</evidence>
<comment type="function">
    <text evidence="1">Catalyzes an early step in riboflavin biosynthesis, the NADPH-dependent reduction of the ribose side chain of 2,5-diamino-6-ribosylamino-4(3H)-pyrimidinone 5'-phosphate, yielding 2,5-diamino-6-ribitylamino-4(3H)-pyrimidinone 5'-phosphate.</text>
</comment>
<evidence type="ECO:0000256" key="3">
    <source>
        <dbReference type="ARBA" id="ARBA00012851"/>
    </source>
</evidence>
<dbReference type="Proteomes" id="UP001212841">
    <property type="component" value="Unassembled WGS sequence"/>
</dbReference>
<comment type="caution">
    <text evidence="10">The sequence shown here is derived from an EMBL/GenBank/DDBJ whole genome shotgun (WGS) entry which is preliminary data.</text>
</comment>
<evidence type="ECO:0000259" key="9">
    <source>
        <dbReference type="Pfam" id="PF01872"/>
    </source>
</evidence>
<comment type="catalytic activity">
    <reaction evidence="7">
        <text>2,5-diamino-6-(1-D-ribitylamino)pyrimidin-4(3H)-one 5'-phosphate + NAD(+) = 2,5-diamino-6-(1-D-ribosylamino)pyrimidin-4(3H)-one 5'-phosphate + NADH + H(+)</text>
        <dbReference type="Rhea" id="RHEA:27274"/>
        <dbReference type="ChEBI" id="CHEBI:15378"/>
        <dbReference type="ChEBI" id="CHEBI:57540"/>
        <dbReference type="ChEBI" id="CHEBI:57945"/>
        <dbReference type="ChEBI" id="CHEBI:58890"/>
        <dbReference type="ChEBI" id="CHEBI:59545"/>
        <dbReference type="EC" id="1.1.1.302"/>
    </reaction>
</comment>
<evidence type="ECO:0000256" key="5">
    <source>
        <dbReference type="ARBA" id="ARBA00030073"/>
    </source>
</evidence>
<feature type="domain" description="Bacterial bifunctional deaminase-reductase C-terminal" evidence="9">
    <location>
        <begin position="43"/>
        <end position="252"/>
    </location>
</feature>
<evidence type="ECO:0000313" key="10">
    <source>
        <dbReference type="EMBL" id="KAJ3053213.1"/>
    </source>
</evidence>
<gene>
    <name evidence="10" type="primary">RIBD2</name>
    <name evidence="10" type="ORF">HK097_004765</name>
</gene>
<evidence type="ECO:0000256" key="4">
    <source>
        <dbReference type="ARBA" id="ARBA00015035"/>
    </source>
</evidence>
<dbReference type="AlphaFoldDB" id="A0AAD5SFE9"/>
<evidence type="ECO:0000256" key="8">
    <source>
        <dbReference type="ARBA" id="ARBA00049020"/>
    </source>
</evidence>
<dbReference type="EC" id="1.1.1.302" evidence="3"/>
<comment type="catalytic activity">
    <reaction evidence="8">
        <text>2,5-diamino-6-(1-D-ribitylamino)pyrimidin-4(3H)-one 5'-phosphate + NADP(+) = 2,5-diamino-6-(1-D-ribosylamino)pyrimidin-4(3H)-one 5'-phosphate + NADPH + H(+)</text>
        <dbReference type="Rhea" id="RHEA:27278"/>
        <dbReference type="ChEBI" id="CHEBI:15378"/>
        <dbReference type="ChEBI" id="CHEBI:57783"/>
        <dbReference type="ChEBI" id="CHEBI:58349"/>
        <dbReference type="ChEBI" id="CHEBI:58890"/>
        <dbReference type="ChEBI" id="CHEBI:59545"/>
        <dbReference type="EC" id="1.1.1.302"/>
    </reaction>
</comment>
<evidence type="ECO:0000313" key="11">
    <source>
        <dbReference type="Proteomes" id="UP001212841"/>
    </source>
</evidence>
<organism evidence="10 11">
    <name type="scientific">Rhizophlyctis rosea</name>
    <dbReference type="NCBI Taxonomy" id="64517"/>
    <lineage>
        <taxon>Eukaryota</taxon>
        <taxon>Fungi</taxon>
        <taxon>Fungi incertae sedis</taxon>
        <taxon>Chytridiomycota</taxon>
        <taxon>Chytridiomycota incertae sedis</taxon>
        <taxon>Chytridiomycetes</taxon>
        <taxon>Rhizophlyctidales</taxon>
        <taxon>Rhizophlyctidaceae</taxon>
        <taxon>Rhizophlyctis</taxon>
    </lineage>
</organism>
<dbReference type="InterPro" id="IPR024072">
    <property type="entry name" value="DHFR-like_dom_sf"/>
</dbReference>
<dbReference type="GO" id="GO:0008703">
    <property type="term" value="F:5-amino-6-(5-phosphoribosylamino)uracil reductase activity"/>
    <property type="evidence" value="ECO:0007669"/>
    <property type="project" value="InterPro"/>
</dbReference>
<dbReference type="Gene3D" id="3.40.430.10">
    <property type="entry name" value="Dihydrofolate Reductase, subunit A"/>
    <property type="match status" value="1"/>
</dbReference>
<accession>A0AAD5SFE9</accession>
<comment type="similarity">
    <text evidence="2">Belongs to the HTP reductase family.</text>
</comment>
<dbReference type="InterPro" id="IPR002734">
    <property type="entry name" value="RibDG_C"/>
</dbReference>
<name>A0AAD5SFE9_9FUNG</name>
<evidence type="ECO:0000256" key="1">
    <source>
        <dbReference type="ARBA" id="ARBA00003555"/>
    </source>
</evidence>
<evidence type="ECO:0000256" key="6">
    <source>
        <dbReference type="ARBA" id="ARBA00031630"/>
    </source>
</evidence>
<proteinExistence type="inferred from homology"/>
<dbReference type="SUPFAM" id="SSF53597">
    <property type="entry name" value="Dihydrofolate reductase-like"/>
    <property type="match status" value="1"/>
</dbReference>
<keyword evidence="11" id="KW-1185">Reference proteome</keyword>
<dbReference type="Pfam" id="PF01872">
    <property type="entry name" value="RibD_C"/>
    <property type="match status" value="1"/>
</dbReference>